<accession>Q50542</accession>
<proteinExistence type="predicted"/>
<organism evidence="1">
    <name type="scientific">Mycobacterium tuberculosis</name>
    <dbReference type="NCBI Taxonomy" id="1773"/>
    <lineage>
        <taxon>Bacteria</taxon>
        <taxon>Bacillati</taxon>
        <taxon>Actinomycetota</taxon>
        <taxon>Actinomycetes</taxon>
        <taxon>Mycobacteriales</taxon>
        <taxon>Mycobacteriaceae</taxon>
        <taxon>Mycobacterium</taxon>
        <taxon>Mycobacterium tuberculosis complex</taxon>
    </lineage>
</organism>
<evidence type="ECO:0000313" key="1">
    <source>
        <dbReference type="EMBL" id="AAA73064.1"/>
    </source>
</evidence>
<dbReference type="PIR" id="B60176">
    <property type="entry name" value="B60176"/>
</dbReference>
<sequence>MTGHLDPGLLHLEHPALHRTLGKFSRTDRVGVATLDLVAHLVEARRVAWRGELTHRPQRCADLLLHLRLLELAEQLGSLGDLLLQHHRISFDGLLGLSCGAKRLVMQRLEVFDALLGGHQLGCERLGGVVVFGGLGSVSGGGGLVGQRQGLAHIDLKLFDVRQLSVESHLQLTLVTDHLRRLLSQRLVGALCFLNGLLNLHLGVGMLVDLRAEQRHEVLPGFNERIGHQLAPPSLLVCARWSQRLSLNLSGQRALPHPWRASCRPGPTGDP</sequence>
<dbReference type="EMBL" id="M69187">
    <property type="protein sequence ID" value="AAA73064.1"/>
    <property type="molecule type" value="Genomic_DNA"/>
</dbReference>
<name>Q50542_MYCTX</name>
<protein>
    <submittedName>
        <fullName evidence="1">35-kDa protein</fullName>
    </submittedName>
</protein>
<dbReference type="AlphaFoldDB" id="Q50542"/>
<reference evidence="1" key="1">
    <citation type="journal article" date="1990" name="Res. Microbiol.">
        <title>Nucleotide sequence of the gene encoding the 35-kDa protein of Mycobacterium tuberculosis.</title>
        <authorList>
            <person name="O'Connor S.P."/>
            <person name="Rumschlag H.S."/>
            <person name="Mayer L.W."/>
        </authorList>
    </citation>
    <scope>NUCLEOTIDE SEQUENCE</scope>
    <source>
        <strain evidence="1">H37Ra</strain>
    </source>
</reference>